<dbReference type="Gene3D" id="1.10.8.280">
    <property type="entry name" value="ABC transporter ATPase domain-like"/>
    <property type="match status" value="1"/>
</dbReference>
<keyword evidence="6" id="KW-0227">DNA damage</keyword>
<evidence type="ECO:0000256" key="11">
    <source>
        <dbReference type="ARBA" id="ARBA00022881"/>
    </source>
</evidence>
<dbReference type="PANTHER" id="PTHR43152:SF3">
    <property type="entry name" value="UVRABC SYSTEM PROTEIN A"/>
    <property type="match status" value="1"/>
</dbReference>
<keyword evidence="9" id="KW-0862">Zinc</keyword>
<keyword evidence="8" id="KW-0863">Zinc-finger</keyword>
<dbReference type="FunFam" id="1.10.8.280:FF:000001">
    <property type="entry name" value="UvrABC system protein A"/>
    <property type="match status" value="1"/>
</dbReference>
<keyword evidence="5" id="KW-0547">Nucleotide-binding</keyword>
<evidence type="ECO:0000256" key="10">
    <source>
        <dbReference type="ARBA" id="ARBA00022840"/>
    </source>
</evidence>
<dbReference type="GO" id="GO:0005524">
    <property type="term" value="F:ATP binding"/>
    <property type="evidence" value="ECO:0007669"/>
    <property type="project" value="UniProtKB-KW"/>
</dbReference>
<dbReference type="Pfam" id="PF17755">
    <property type="entry name" value="UvrA_DNA-bind"/>
    <property type="match status" value="1"/>
</dbReference>
<proteinExistence type="predicted"/>
<dbReference type="GO" id="GO:0009432">
    <property type="term" value="P:SOS response"/>
    <property type="evidence" value="ECO:0007669"/>
    <property type="project" value="UniProtKB-KW"/>
</dbReference>
<dbReference type="Gene3D" id="1.20.1580.10">
    <property type="entry name" value="ABC transporter ATPase like domain"/>
    <property type="match status" value="1"/>
</dbReference>
<gene>
    <name evidence="16" type="ORF">GKC49_27160</name>
</gene>
<keyword evidence="11" id="KW-0267">Excision nuclease</keyword>
<evidence type="ECO:0000256" key="9">
    <source>
        <dbReference type="ARBA" id="ARBA00022833"/>
    </source>
</evidence>
<feature type="non-terminal residue" evidence="16">
    <location>
        <position position="226"/>
    </location>
</feature>
<dbReference type="GO" id="GO:0005737">
    <property type="term" value="C:cytoplasm"/>
    <property type="evidence" value="ECO:0007669"/>
    <property type="project" value="UniProtKB-SubCell"/>
</dbReference>
<evidence type="ECO:0000256" key="5">
    <source>
        <dbReference type="ARBA" id="ARBA00022741"/>
    </source>
</evidence>
<name>A0A7X2MSR1_ENTAG</name>
<dbReference type="Proteomes" id="UP000461948">
    <property type="component" value="Unassembled WGS sequence"/>
</dbReference>
<reference evidence="16 17" key="1">
    <citation type="submission" date="2019-11" db="EMBL/GenBank/DDBJ databases">
        <title>Draft Genome Sequence of Plant Growth-Promoting Rhizosphere-Associated Bacteria.</title>
        <authorList>
            <person name="Vasilyev I.Y."/>
            <person name="Radchenko V."/>
            <person name="Ilnitskaya E.V."/>
        </authorList>
    </citation>
    <scope>NUCLEOTIDE SEQUENCE [LARGE SCALE GENOMIC DNA]</scope>
    <source>
        <strain evidence="16 17">VRA_MhP_f</strain>
    </source>
</reference>
<keyword evidence="2" id="KW-0963">Cytoplasm</keyword>
<comment type="subcellular location">
    <subcellularLocation>
        <location evidence="1">Cytoplasm</location>
    </subcellularLocation>
</comment>
<keyword evidence="10" id="KW-0067">ATP-binding</keyword>
<evidence type="ECO:0000256" key="7">
    <source>
        <dbReference type="ARBA" id="ARBA00022769"/>
    </source>
</evidence>
<comment type="caution">
    <text evidence="16">The sequence shown here is derived from an EMBL/GenBank/DDBJ whole genome shotgun (WGS) entry which is preliminary data.</text>
</comment>
<evidence type="ECO:0000256" key="8">
    <source>
        <dbReference type="ARBA" id="ARBA00022771"/>
    </source>
</evidence>
<dbReference type="PANTHER" id="PTHR43152">
    <property type="entry name" value="UVRABC SYSTEM PROTEIN A"/>
    <property type="match status" value="1"/>
</dbReference>
<evidence type="ECO:0000256" key="1">
    <source>
        <dbReference type="ARBA" id="ARBA00004496"/>
    </source>
</evidence>
<keyword evidence="13" id="KW-0234">DNA repair</keyword>
<keyword evidence="12" id="KW-0238">DNA-binding</keyword>
<dbReference type="GO" id="GO:0004518">
    <property type="term" value="F:nuclease activity"/>
    <property type="evidence" value="ECO:0007669"/>
    <property type="project" value="UniProtKB-KW"/>
</dbReference>
<evidence type="ECO:0000256" key="6">
    <source>
        <dbReference type="ARBA" id="ARBA00022763"/>
    </source>
</evidence>
<keyword evidence="14" id="KW-0742">SOS response</keyword>
<dbReference type="GO" id="GO:0008270">
    <property type="term" value="F:zinc ion binding"/>
    <property type="evidence" value="ECO:0007669"/>
    <property type="project" value="UniProtKB-KW"/>
</dbReference>
<keyword evidence="3" id="KW-0479">Metal-binding</keyword>
<dbReference type="GO" id="GO:0003677">
    <property type="term" value="F:DNA binding"/>
    <property type="evidence" value="ECO:0007669"/>
    <property type="project" value="UniProtKB-KW"/>
</dbReference>
<evidence type="ECO:0000256" key="4">
    <source>
        <dbReference type="ARBA" id="ARBA00022737"/>
    </source>
</evidence>
<keyword evidence="4" id="KW-0677">Repeat</keyword>
<keyword evidence="7" id="KW-0228">DNA excision</keyword>
<protein>
    <submittedName>
        <fullName evidence="16">Excinuclease ABC subunit UvrA</fullName>
    </submittedName>
</protein>
<evidence type="ECO:0000256" key="13">
    <source>
        <dbReference type="ARBA" id="ARBA00023204"/>
    </source>
</evidence>
<evidence type="ECO:0000256" key="14">
    <source>
        <dbReference type="ARBA" id="ARBA00023236"/>
    </source>
</evidence>
<accession>A0A7X2MSR1</accession>
<dbReference type="AlphaFoldDB" id="A0A7X2MSR1"/>
<dbReference type="EMBL" id="WKLC01001968">
    <property type="protein sequence ID" value="MSE18638.1"/>
    <property type="molecule type" value="Genomic_DNA"/>
</dbReference>
<sequence>FSFNNPAGACPTCDGLGVQQYFDPDRVVQNPELSLAGGAIRGWDRRNFYYFQMLRSLAEHLDFDIEASFGSLPENVQKVILYGSGKESIEFKYINDRGDTSVRRHPFEGVLNNMERRYKETESSAVREELAKFISNRACASCEGTRLRREARHVFVENTTLPTISEMSIGHAMSFFENMKLSGQRAQIAEKILKEIGDRLSFLVNVGLNYLSMSRSAETLSGGEAQ</sequence>
<organism evidence="16 17">
    <name type="scientific">Enterobacter agglomerans</name>
    <name type="common">Erwinia herbicola</name>
    <name type="synonym">Pantoea agglomerans</name>
    <dbReference type="NCBI Taxonomy" id="549"/>
    <lineage>
        <taxon>Bacteria</taxon>
        <taxon>Pseudomonadati</taxon>
        <taxon>Pseudomonadota</taxon>
        <taxon>Gammaproteobacteria</taxon>
        <taxon>Enterobacterales</taxon>
        <taxon>Erwiniaceae</taxon>
        <taxon>Pantoea</taxon>
        <taxon>Pantoea agglomerans group</taxon>
    </lineage>
</organism>
<evidence type="ECO:0000256" key="2">
    <source>
        <dbReference type="ARBA" id="ARBA00022490"/>
    </source>
</evidence>
<dbReference type="InterPro" id="IPR041552">
    <property type="entry name" value="UvrA_DNA-bd"/>
</dbReference>
<evidence type="ECO:0000259" key="15">
    <source>
        <dbReference type="Pfam" id="PF17755"/>
    </source>
</evidence>
<evidence type="ECO:0000313" key="17">
    <source>
        <dbReference type="Proteomes" id="UP000461948"/>
    </source>
</evidence>
<evidence type="ECO:0000256" key="3">
    <source>
        <dbReference type="ARBA" id="ARBA00022723"/>
    </source>
</evidence>
<dbReference type="FunFam" id="1.20.1580.10:FF:000003">
    <property type="entry name" value="UvrABC system protein A"/>
    <property type="match status" value="1"/>
</dbReference>
<evidence type="ECO:0000256" key="12">
    <source>
        <dbReference type="ARBA" id="ARBA00023125"/>
    </source>
</evidence>
<feature type="domain" description="UvrA DNA-binding" evidence="15">
    <location>
        <begin position="23"/>
        <end position="132"/>
    </location>
</feature>
<evidence type="ECO:0000313" key="16">
    <source>
        <dbReference type="EMBL" id="MSE18638.1"/>
    </source>
</evidence>
<feature type="non-terminal residue" evidence="16">
    <location>
        <position position="1"/>
    </location>
</feature>
<dbReference type="GO" id="GO:0006281">
    <property type="term" value="P:DNA repair"/>
    <property type="evidence" value="ECO:0007669"/>
    <property type="project" value="UniProtKB-KW"/>
</dbReference>